<organism evidence="1 2">
    <name type="scientific">Clytia hemisphaerica</name>
    <dbReference type="NCBI Taxonomy" id="252671"/>
    <lineage>
        <taxon>Eukaryota</taxon>
        <taxon>Metazoa</taxon>
        <taxon>Cnidaria</taxon>
        <taxon>Hydrozoa</taxon>
        <taxon>Hydroidolina</taxon>
        <taxon>Leptothecata</taxon>
        <taxon>Obeliida</taxon>
        <taxon>Clytiidae</taxon>
        <taxon>Clytia</taxon>
    </lineage>
</organism>
<dbReference type="Proteomes" id="UP000594262">
    <property type="component" value="Unplaced"/>
</dbReference>
<dbReference type="SUPFAM" id="SSF56204">
    <property type="entry name" value="Hect, E3 ligase catalytic domain"/>
    <property type="match status" value="1"/>
</dbReference>
<keyword evidence="2" id="KW-1185">Reference proteome</keyword>
<name>A0A7M5UXV6_9CNID</name>
<dbReference type="AlphaFoldDB" id="A0A7M5UXV6"/>
<dbReference type="GO" id="GO:0004842">
    <property type="term" value="F:ubiquitin-protein transferase activity"/>
    <property type="evidence" value="ECO:0007669"/>
    <property type="project" value="InterPro"/>
</dbReference>
<proteinExistence type="predicted"/>
<accession>A0A7M5UXV6</accession>
<evidence type="ECO:0000313" key="1">
    <source>
        <dbReference type="EnsemblMetazoa" id="CLYHEMP005946.1"/>
    </source>
</evidence>
<dbReference type="InterPro" id="IPR035983">
    <property type="entry name" value="Hect_E3_ubiquitin_ligase"/>
</dbReference>
<protein>
    <submittedName>
        <fullName evidence="1">Uncharacterized protein</fullName>
    </submittedName>
</protein>
<dbReference type="EnsemblMetazoa" id="CLYHEMT005946.1">
    <property type="protein sequence ID" value="CLYHEMP005946.1"/>
    <property type="gene ID" value="CLYHEMG005946"/>
</dbReference>
<evidence type="ECO:0000313" key="2">
    <source>
        <dbReference type="Proteomes" id="UP000594262"/>
    </source>
</evidence>
<dbReference type="OrthoDB" id="2384350at2759"/>
<sequence length="176" mass="19811">SNSNSRCCILFQVDSRDSILQSLIIYDVLIKRKISLDHLRSGLKTNGVLDLFIQFPSIAKRIMMYDEELDAVTPASFIESIDFSHRSVNLEDTVIFKEVIRQLDAEQLKELLRFVSGASDLTAVRGRKISLEICQSLGVFSSSCSFKFTIPRGAMRKKEDLVPILLAMDSGNFNTV</sequence>
<reference evidence="1" key="1">
    <citation type="submission" date="2021-01" db="UniProtKB">
        <authorList>
            <consortium name="EnsemblMetazoa"/>
        </authorList>
    </citation>
    <scope>IDENTIFICATION</scope>
</reference>